<organism evidence="2 3">
    <name type="scientific">Fodinibius salipaludis</name>
    <dbReference type="NCBI Taxonomy" id="2032627"/>
    <lineage>
        <taxon>Bacteria</taxon>
        <taxon>Pseudomonadati</taxon>
        <taxon>Balneolota</taxon>
        <taxon>Balneolia</taxon>
        <taxon>Balneolales</taxon>
        <taxon>Balneolaceae</taxon>
        <taxon>Fodinibius</taxon>
    </lineage>
</organism>
<evidence type="ECO:0000313" key="3">
    <source>
        <dbReference type="Proteomes" id="UP000218831"/>
    </source>
</evidence>
<dbReference type="OrthoDB" id="5292197at2"/>
<dbReference type="InterPro" id="IPR021139">
    <property type="entry name" value="NYN"/>
</dbReference>
<comment type="caution">
    <text evidence="2">The sequence shown here is derived from an EMBL/GenBank/DDBJ whole genome shotgun (WGS) entry which is preliminary data.</text>
</comment>
<dbReference type="CDD" id="cd10911">
    <property type="entry name" value="PIN_LabA"/>
    <property type="match status" value="1"/>
</dbReference>
<name>A0A2A2G9X0_9BACT</name>
<reference evidence="2 3" key="1">
    <citation type="submission" date="2017-08" db="EMBL/GenBank/DDBJ databases">
        <title>Aliifodinibius alkalisoli sp. nov., isolated from saline alkaline soil.</title>
        <authorList>
            <person name="Liu D."/>
            <person name="Zhang G."/>
        </authorList>
    </citation>
    <scope>NUCLEOTIDE SEQUENCE [LARGE SCALE GENOMIC DNA]</scope>
    <source>
        <strain evidence="2 3">WN023</strain>
    </source>
</reference>
<protein>
    <submittedName>
        <fullName evidence="2">NYN domain-containing protein</fullName>
    </submittedName>
</protein>
<dbReference type="PANTHER" id="PTHR35458">
    <property type="entry name" value="SLR0755 PROTEIN"/>
    <property type="match status" value="1"/>
</dbReference>
<dbReference type="InterPro" id="IPR047140">
    <property type="entry name" value="LabA"/>
</dbReference>
<dbReference type="RefSeq" id="WP_095606087.1">
    <property type="nucleotide sequence ID" value="NZ_NSKE01000004.1"/>
</dbReference>
<feature type="domain" description="NYN" evidence="1">
    <location>
        <begin position="4"/>
        <end position="160"/>
    </location>
</feature>
<accession>A0A2A2G9X0</accession>
<dbReference type="Gene3D" id="3.40.50.1010">
    <property type="entry name" value="5'-nuclease"/>
    <property type="match status" value="1"/>
</dbReference>
<dbReference type="AlphaFoldDB" id="A0A2A2G9X0"/>
<dbReference type="Pfam" id="PF01936">
    <property type="entry name" value="NYN"/>
    <property type="match status" value="1"/>
</dbReference>
<dbReference type="EMBL" id="NSKE01000004">
    <property type="protein sequence ID" value="PAU94546.1"/>
    <property type="molecule type" value="Genomic_DNA"/>
</dbReference>
<proteinExistence type="predicted"/>
<dbReference type="GO" id="GO:0004540">
    <property type="term" value="F:RNA nuclease activity"/>
    <property type="evidence" value="ECO:0007669"/>
    <property type="project" value="InterPro"/>
</dbReference>
<sequence length="269" mass="30702">MKGKVGIYVDAVNVTMNGGFGLRYDVLRKFACRDGMSPSRMNVYLAFDEQRAEEDQDYRNKTTRFSEVLRDFEYKVIKKPVQYYRDEETQETITKSTVDMDMAVDIITQADNLDKVVLLTNNGSYVSVVDAVQRKGTRVELIGFDDMSANLKKETDVYISGYLIPGLLPIESPYGWGETGSKVRGVCYDFSHEDGYGFLRFLTDIGENLWITDSRFEESPYSTVFAHISQFEDNFDTDFLPSRDLIFEFDLVENDKGLVAEDIVLISAP</sequence>
<evidence type="ECO:0000313" key="2">
    <source>
        <dbReference type="EMBL" id="PAU94546.1"/>
    </source>
</evidence>
<dbReference type="Proteomes" id="UP000218831">
    <property type="component" value="Unassembled WGS sequence"/>
</dbReference>
<keyword evidence="3" id="KW-1185">Reference proteome</keyword>
<evidence type="ECO:0000259" key="1">
    <source>
        <dbReference type="Pfam" id="PF01936"/>
    </source>
</evidence>
<dbReference type="PANTHER" id="PTHR35458:SF8">
    <property type="entry name" value="SLR0650 PROTEIN"/>
    <property type="match status" value="1"/>
</dbReference>
<dbReference type="InterPro" id="IPR012340">
    <property type="entry name" value="NA-bd_OB-fold"/>
</dbReference>
<dbReference type="Gene3D" id="2.40.50.140">
    <property type="entry name" value="Nucleic acid-binding proteins"/>
    <property type="match status" value="1"/>
</dbReference>
<gene>
    <name evidence="2" type="ORF">CK503_07055</name>
</gene>